<keyword evidence="1 4" id="KW-0238">DNA-binding</keyword>
<evidence type="ECO:0000313" key="3">
    <source>
        <dbReference type="EMBL" id="ANI80665.1"/>
    </source>
</evidence>
<evidence type="ECO:0000313" key="4">
    <source>
        <dbReference type="EMBL" id="SFD17235.1"/>
    </source>
</evidence>
<dbReference type="Proteomes" id="UP000182314">
    <property type="component" value="Unassembled WGS sequence"/>
</dbReference>
<feature type="domain" description="HTH luxR-type" evidence="2">
    <location>
        <begin position="99"/>
        <end position="156"/>
    </location>
</feature>
<dbReference type="RefSeq" id="WP_064562665.1">
    <property type="nucleotide sequence ID" value="NZ_CP014007.2"/>
</dbReference>
<accession>A0AA94KS17</accession>
<dbReference type="EMBL" id="FOKO01000006">
    <property type="protein sequence ID" value="SFD17235.1"/>
    <property type="molecule type" value="Genomic_DNA"/>
</dbReference>
<sequence length="209" mass="24111">MYIISQDSYFVMGMDILLKTINPCATHTLIAYDRGDEQILFFSVDKLILILSEEKSFPSFICSRFIKVDKSSSLSFLKHELKKTIKLLKGKSKFDITREIHLNKTEHKILLLLLDYQAGDEIAQALGLDKKIVSNYKNSILRKLGLNSVAELIQIYNNWNDCFCCIAGKVVPEATFQERKDSNELKMVRSPTRYNFPAPPTRRLLMHMQ</sequence>
<gene>
    <name evidence="3" type="ORF">AWR26_00340</name>
    <name evidence="4" type="ORF">SAMN05216286_4536</name>
</gene>
<reference evidence="4 6" key="1">
    <citation type="submission" date="2016-10" db="EMBL/GenBank/DDBJ databases">
        <authorList>
            <person name="Varghese N."/>
            <person name="Submissions S."/>
        </authorList>
    </citation>
    <scope>NUCLEOTIDE SEQUENCE [LARGE SCALE GENOMIC DNA]</scope>
    <source>
        <strain evidence="4 6">CGMCC 1.7012</strain>
    </source>
</reference>
<dbReference type="InterPro" id="IPR000792">
    <property type="entry name" value="Tscrpt_reg_LuxR_C"/>
</dbReference>
<organism evidence="4 6">
    <name type="scientific">Kosakonia oryzae</name>
    <dbReference type="NCBI Taxonomy" id="497725"/>
    <lineage>
        <taxon>Bacteria</taxon>
        <taxon>Pseudomonadati</taxon>
        <taxon>Pseudomonadota</taxon>
        <taxon>Gammaproteobacteria</taxon>
        <taxon>Enterobacterales</taxon>
        <taxon>Enterobacteriaceae</taxon>
        <taxon>Kosakonia</taxon>
    </lineage>
</organism>
<dbReference type="Pfam" id="PF00196">
    <property type="entry name" value="GerE"/>
    <property type="match status" value="1"/>
</dbReference>
<reference evidence="3 5" key="2">
    <citation type="submission" date="2021-03" db="EMBL/GenBank/DDBJ databases">
        <authorList>
            <person name="Li Y."/>
            <person name="Li S."/>
            <person name="Chen M."/>
            <person name="Peng G."/>
            <person name="Tan Z."/>
            <person name="An Q."/>
        </authorList>
    </citation>
    <scope>NUCLEOTIDE SEQUENCE [LARGE SCALE GENOMIC DNA]</scope>
    <source>
        <strain evidence="3 5">Ola 51</strain>
    </source>
</reference>
<name>A0AA94KS17_9ENTR</name>
<dbReference type="Gene3D" id="1.10.10.10">
    <property type="entry name" value="Winged helix-like DNA-binding domain superfamily/Winged helix DNA-binding domain"/>
    <property type="match status" value="1"/>
</dbReference>
<keyword evidence="5" id="KW-1185">Reference proteome</keyword>
<dbReference type="KEGG" id="kor:AWR26_00340"/>
<evidence type="ECO:0000256" key="1">
    <source>
        <dbReference type="ARBA" id="ARBA00023125"/>
    </source>
</evidence>
<dbReference type="AlphaFoldDB" id="A0AA94KS17"/>
<protein>
    <submittedName>
        <fullName evidence="4">DNA-binding response regulator, NarL/FixJ family, contains REC and HTH domains</fullName>
    </submittedName>
    <submittedName>
        <fullName evidence="3">Helix-turn-helix transcriptional regulator</fullName>
    </submittedName>
</protein>
<evidence type="ECO:0000313" key="6">
    <source>
        <dbReference type="Proteomes" id="UP000182314"/>
    </source>
</evidence>
<dbReference type="SUPFAM" id="SSF46894">
    <property type="entry name" value="C-terminal effector domain of the bipartite response regulators"/>
    <property type="match status" value="1"/>
</dbReference>
<evidence type="ECO:0000259" key="2">
    <source>
        <dbReference type="SMART" id="SM00421"/>
    </source>
</evidence>
<dbReference type="GO" id="GO:0003677">
    <property type="term" value="F:DNA binding"/>
    <property type="evidence" value="ECO:0007669"/>
    <property type="project" value="UniProtKB-KW"/>
</dbReference>
<evidence type="ECO:0000313" key="5">
    <source>
        <dbReference type="Proteomes" id="UP000078227"/>
    </source>
</evidence>
<dbReference type="InterPro" id="IPR036388">
    <property type="entry name" value="WH-like_DNA-bd_sf"/>
</dbReference>
<dbReference type="Proteomes" id="UP000078227">
    <property type="component" value="Chromosome"/>
</dbReference>
<dbReference type="InterPro" id="IPR016032">
    <property type="entry name" value="Sig_transdc_resp-reg_C-effctor"/>
</dbReference>
<dbReference type="EMBL" id="CP014007">
    <property type="protein sequence ID" value="ANI80665.1"/>
    <property type="molecule type" value="Genomic_DNA"/>
</dbReference>
<proteinExistence type="predicted"/>
<dbReference type="GO" id="GO:0006355">
    <property type="term" value="P:regulation of DNA-templated transcription"/>
    <property type="evidence" value="ECO:0007669"/>
    <property type="project" value="InterPro"/>
</dbReference>
<dbReference type="SMART" id="SM00421">
    <property type="entry name" value="HTH_LUXR"/>
    <property type="match status" value="1"/>
</dbReference>